<dbReference type="Gene3D" id="1.10.630.10">
    <property type="entry name" value="Cytochrome P450"/>
    <property type="match status" value="1"/>
</dbReference>
<feature type="binding site" description="axial binding residue" evidence="10">
    <location>
        <position position="143"/>
    </location>
    <ligand>
        <name>heme</name>
        <dbReference type="ChEBI" id="CHEBI:30413"/>
    </ligand>
    <ligandPart>
        <name>Fe</name>
        <dbReference type="ChEBI" id="CHEBI:18248"/>
    </ligandPart>
</feature>
<name>A0A834T3J2_9FABA</name>
<keyword evidence="12" id="KW-1133">Transmembrane helix</keyword>
<organism evidence="13 14">
    <name type="scientific">Senna tora</name>
    <dbReference type="NCBI Taxonomy" id="362788"/>
    <lineage>
        <taxon>Eukaryota</taxon>
        <taxon>Viridiplantae</taxon>
        <taxon>Streptophyta</taxon>
        <taxon>Embryophyta</taxon>
        <taxon>Tracheophyta</taxon>
        <taxon>Spermatophyta</taxon>
        <taxon>Magnoliopsida</taxon>
        <taxon>eudicotyledons</taxon>
        <taxon>Gunneridae</taxon>
        <taxon>Pentapetalae</taxon>
        <taxon>rosids</taxon>
        <taxon>fabids</taxon>
        <taxon>Fabales</taxon>
        <taxon>Fabaceae</taxon>
        <taxon>Caesalpinioideae</taxon>
        <taxon>Cassia clade</taxon>
        <taxon>Senna</taxon>
    </lineage>
</organism>
<keyword evidence="12" id="KW-0812">Transmembrane</keyword>
<dbReference type="InterPro" id="IPR036396">
    <property type="entry name" value="Cyt_P450_sf"/>
</dbReference>
<reference evidence="13" key="1">
    <citation type="submission" date="2020-09" db="EMBL/GenBank/DDBJ databases">
        <title>Genome-Enabled Discovery of Anthraquinone Biosynthesis in Senna tora.</title>
        <authorList>
            <person name="Kang S.-H."/>
            <person name="Pandey R.P."/>
            <person name="Lee C.-M."/>
            <person name="Sim J.-S."/>
            <person name="Jeong J.-T."/>
            <person name="Choi B.-S."/>
            <person name="Jung M."/>
            <person name="Ginzburg D."/>
            <person name="Zhao K."/>
            <person name="Won S.Y."/>
            <person name="Oh T.-J."/>
            <person name="Yu Y."/>
            <person name="Kim N.-H."/>
            <person name="Lee O.R."/>
            <person name="Lee T.-H."/>
            <person name="Bashyal P."/>
            <person name="Kim T.-S."/>
            <person name="Lee W.-H."/>
            <person name="Kawkins C."/>
            <person name="Kim C.-K."/>
            <person name="Kim J.S."/>
            <person name="Ahn B.O."/>
            <person name="Rhee S.Y."/>
            <person name="Sohng J.K."/>
        </authorList>
    </citation>
    <scope>NUCLEOTIDE SEQUENCE</scope>
    <source>
        <tissue evidence="13">Leaf</tissue>
    </source>
</reference>
<evidence type="ECO:0000313" key="14">
    <source>
        <dbReference type="Proteomes" id="UP000634136"/>
    </source>
</evidence>
<dbReference type="GO" id="GO:0005506">
    <property type="term" value="F:iron ion binding"/>
    <property type="evidence" value="ECO:0007669"/>
    <property type="project" value="InterPro"/>
</dbReference>
<dbReference type="InterPro" id="IPR017972">
    <property type="entry name" value="Cyt_P450_CS"/>
</dbReference>
<dbReference type="GO" id="GO:0004497">
    <property type="term" value="F:monooxygenase activity"/>
    <property type="evidence" value="ECO:0007669"/>
    <property type="project" value="UniProtKB-KW"/>
</dbReference>
<dbReference type="GO" id="GO:0016020">
    <property type="term" value="C:membrane"/>
    <property type="evidence" value="ECO:0007669"/>
    <property type="project" value="UniProtKB-SubCell"/>
</dbReference>
<dbReference type="Proteomes" id="UP000634136">
    <property type="component" value="Unassembled WGS sequence"/>
</dbReference>
<evidence type="ECO:0000256" key="6">
    <source>
        <dbReference type="ARBA" id="ARBA00023002"/>
    </source>
</evidence>
<keyword evidence="6 11" id="KW-0560">Oxidoreductase</keyword>
<evidence type="ECO:0000256" key="10">
    <source>
        <dbReference type="PIRSR" id="PIRSR602401-1"/>
    </source>
</evidence>
<evidence type="ECO:0000256" key="3">
    <source>
        <dbReference type="ARBA" id="ARBA00010617"/>
    </source>
</evidence>
<evidence type="ECO:0000313" key="13">
    <source>
        <dbReference type="EMBL" id="KAF7813152.1"/>
    </source>
</evidence>
<keyword evidence="7 10" id="KW-0408">Iron</keyword>
<comment type="similarity">
    <text evidence="3 11">Belongs to the cytochrome P450 family.</text>
</comment>
<dbReference type="SUPFAM" id="SSF48264">
    <property type="entry name" value="Cytochrome P450"/>
    <property type="match status" value="1"/>
</dbReference>
<evidence type="ECO:0000256" key="1">
    <source>
        <dbReference type="ARBA" id="ARBA00001971"/>
    </source>
</evidence>
<sequence length="210" mass="23912">MHRNDTVVYDRTHIKAIALDMIAAAFETSATVIVWALSELLRNPRVMKALKHELRRHAAETFRLHPAGSLLPREAIEDARVGEWWIEKGTRVIVNVWAMGRDRSVWSENAEEFWPERFEEREVDFRGRESLMFVPFGSGRRGCPGIHLGLSTVKLVVAQMVHCFEWELPGGMGPEELDMGEKFGLSMPKAEHLLAVPSMSKWVDLAHQGL</sequence>
<dbReference type="PANTHER" id="PTHR47943:SF9">
    <property type="entry name" value="CYTOCHROME P450"/>
    <property type="match status" value="1"/>
</dbReference>
<comment type="subcellular location">
    <subcellularLocation>
        <location evidence="2">Membrane</location>
    </subcellularLocation>
</comment>
<dbReference type="InterPro" id="IPR002401">
    <property type="entry name" value="Cyt_P450_E_grp-I"/>
</dbReference>
<dbReference type="Pfam" id="PF00067">
    <property type="entry name" value="p450"/>
    <property type="match status" value="2"/>
</dbReference>
<gene>
    <name evidence="13" type="ORF">G2W53_034128</name>
</gene>
<dbReference type="GO" id="GO:0016705">
    <property type="term" value="F:oxidoreductase activity, acting on paired donors, with incorporation or reduction of molecular oxygen"/>
    <property type="evidence" value="ECO:0007669"/>
    <property type="project" value="InterPro"/>
</dbReference>
<proteinExistence type="inferred from homology"/>
<dbReference type="GO" id="GO:0020037">
    <property type="term" value="F:heme binding"/>
    <property type="evidence" value="ECO:0007669"/>
    <property type="project" value="InterPro"/>
</dbReference>
<comment type="caution">
    <text evidence="13">The sequence shown here is derived from an EMBL/GenBank/DDBJ whole genome shotgun (WGS) entry which is preliminary data.</text>
</comment>
<evidence type="ECO:0000256" key="5">
    <source>
        <dbReference type="ARBA" id="ARBA00022723"/>
    </source>
</evidence>
<evidence type="ECO:0000256" key="9">
    <source>
        <dbReference type="ARBA" id="ARBA00023136"/>
    </source>
</evidence>
<evidence type="ECO:0000256" key="12">
    <source>
        <dbReference type="SAM" id="Phobius"/>
    </source>
</evidence>
<accession>A0A834T3J2</accession>
<comment type="cofactor">
    <cofactor evidence="1 10">
        <name>heme</name>
        <dbReference type="ChEBI" id="CHEBI:30413"/>
    </cofactor>
</comment>
<evidence type="ECO:0000256" key="7">
    <source>
        <dbReference type="ARBA" id="ARBA00023004"/>
    </source>
</evidence>
<dbReference type="OrthoDB" id="6764281at2759"/>
<evidence type="ECO:0000256" key="8">
    <source>
        <dbReference type="ARBA" id="ARBA00023033"/>
    </source>
</evidence>
<dbReference type="AlphaFoldDB" id="A0A834T3J2"/>
<evidence type="ECO:0000256" key="2">
    <source>
        <dbReference type="ARBA" id="ARBA00004370"/>
    </source>
</evidence>
<protein>
    <submittedName>
        <fullName evidence="13">Cytochrome P450 CYP736A12-like</fullName>
    </submittedName>
</protein>
<evidence type="ECO:0000256" key="11">
    <source>
        <dbReference type="RuleBase" id="RU000461"/>
    </source>
</evidence>
<keyword evidence="8 11" id="KW-0503">Monooxygenase</keyword>
<dbReference type="PROSITE" id="PS00086">
    <property type="entry name" value="CYTOCHROME_P450"/>
    <property type="match status" value="1"/>
</dbReference>
<dbReference type="EMBL" id="JAAIUW010000010">
    <property type="protein sequence ID" value="KAF7813152.1"/>
    <property type="molecule type" value="Genomic_DNA"/>
</dbReference>
<feature type="transmembrane region" description="Helical" evidence="12">
    <location>
        <begin position="16"/>
        <end position="38"/>
    </location>
</feature>
<keyword evidence="5 10" id="KW-0479">Metal-binding</keyword>
<evidence type="ECO:0000256" key="4">
    <source>
        <dbReference type="ARBA" id="ARBA00022617"/>
    </source>
</evidence>
<dbReference type="PANTHER" id="PTHR47943">
    <property type="entry name" value="CYTOCHROME P450 93A3-LIKE"/>
    <property type="match status" value="1"/>
</dbReference>
<dbReference type="InterPro" id="IPR001128">
    <property type="entry name" value="Cyt_P450"/>
</dbReference>
<dbReference type="PRINTS" id="PR00463">
    <property type="entry name" value="EP450I"/>
</dbReference>
<dbReference type="PRINTS" id="PR00385">
    <property type="entry name" value="P450"/>
</dbReference>
<keyword evidence="4 10" id="KW-0349">Heme</keyword>
<keyword evidence="9 12" id="KW-0472">Membrane</keyword>
<keyword evidence="14" id="KW-1185">Reference proteome</keyword>